<accession>A0ABS3JU61</accession>
<evidence type="ECO:0000313" key="2">
    <source>
        <dbReference type="Proteomes" id="UP000718278"/>
    </source>
</evidence>
<reference evidence="1 2" key="1">
    <citation type="submission" date="2020-10" db="EMBL/GenBank/DDBJ databases">
        <title>Genomic characterization of underground lake bacteria from Wind Cave National Park: Insight into the archetypical LuxI/LuxR and identification of LuxR solos.</title>
        <authorList>
            <person name="Wengert P.C."/>
            <person name="Savka M.A."/>
        </authorList>
    </citation>
    <scope>NUCLEOTIDE SEQUENCE [LARGE SCALE GENOMIC DNA]</scope>
    <source>
        <strain evidence="1 2">SD316</strain>
    </source>
</reference>
<sequence length="61" mass="6727">MDEIGRLSNPVSVAALWLASHRNECDGALIPFIRERFPLTALQAIEAVKLGNALSRGDRHE</sequence>
<protein>
    <submittedName>
        <fullName evidence="1">Uncharacterized protein</fullName>
    </submittedName>
</protein>
<comment type="caution">
    <text evidence="1">The sequence shown here is derived from an EMBL/GenBank/DDBJ whole genome shotgun (WGS) entry which is preliminary data.</text>
</comment>
<gene>
    <name evidence="1" type="ORF">IPV26_00800</name>
</gene>
<organism evidence="1 2">
    <name type="scientific">Brucella pituitosa</name>
    <dbReference type="NCBI Taxonomy" id="571256"/>
    <lineage>
        <taxon>Bacteria</taxon>
        <taxon>Pseudomonadati</taxon>
        <taxon>Pseudomonadota</taxon>
        <taxon>Alphaproteobacteria</taxon>
        <taxon>Hyphomicrobiales</taxon>
        <taxon>Brucellaceae</taxon>
        <taxon>Brucella/Ochrobactrum group</taxon>
        <taxon>Brucella</taxon>
    </lineage>
</organism>
<name>A0ABS3JU61_9HYPH</name>
<dbReference type="Proteomes" id="UP000718278">
    <property type="component" value="Unassembled WGS sequence"/>
</dbReference>
<keyword evidence="2" id="KW-1185">Reference proteome</keyword>
<proteinExistence type="predicted"/>
<evidence type="ECO:0000313" key="1">
    <source>
        <dbReference type="EMBL" id="MBO1038197.1"/>
    </source>
</evidence>
<dbReference type="EMBL" id="JADIJS010000001">
    <property type="protein sequence ID" value="MBO1038197.1"/>
    <property type="molecule type" value="Genomic_DNA"/>
</dbReference>